<dbReference type="PANTHER" id="PTHR10686:SF18">
    <property type="entry name" value="IP11787P-RELATED"/>
    <property type="match status" value="1"/>
</dbReference>
<dbReference type="AlphaFoldDB" id="A0AAV2QR04"/>
<dbReference type="InterPro" id="IPR002666">
    <property type="entry name" value="Folate_carrier"/>
</dbReference>
<evidence type="ECO:0000313" key="3">
    <source>
        <dbReference type="EMBL" id="CAL4091053.1"/>
    </source>
</evidence>
<feature type="transmembrane region" description="Helical" evidence="2">
    <location>
        <begin position="103"/>
        <end position="125"/>
    </location>
</feature>
<dbReference type="SUPFAM" id="SSF103473">
    <property type="entry name" value="MFS general substrate transporter"/>
    <property type="match status" value="1"/>
</dbReference>
<evidence type="ECO:0000313" key="4">
    <source>
        <dbReference type="Proteomes" id="UP001497623"/>
    </source>
</evidence>
<dbReference type="InterPro" id="IPR036259">
    <property type="entry name" value="MFS_trans_sf"/>
</dbReference>
<dbReference type="PANTHER" id="PTHR10686">
    <property type="entry name" value="FOLATE TRANSPORTER"/>
    <property type="match status" value="1"/>
</dbReference>
<keyword evidence="2" id="KW-0472">Membrane</keyword>
<keyword evidence="4" id="KW-1185">Reference proteome</keyword>
<feature type="transmembrane region" description="Helical" evidence="2">
    <location>
        <begin position="69"/>
        <end position="91"/>
    </location>
</feature>
<organism evidence="3 4">
    <name type="scientific">Meganyctiphanes norvegica</name>
    <name type="common">Northern krill</name>
    <name type="synonym">Thysanopoda norvegica</name>
    <dbReference type="NCBI Taxonomy" id="48144"/>
    <lineage>
        <taxon>Eukaryota</taxon>
        <taxon>Metazoa</taxon>
        <taxon>Ecdysozoa</taxon>
        <taxon>Arthropoda</taxon>
        <taxon>Crustacea</taxon>
        <taxon>Multicrustacea</taxon>
        <taxon>Malacostraca</taxon>
        <taxon>Eumalacostraca</taxon>
        <taxon>Eucarida</taxon>
        <taxon>Euphausiacea</taxon>
        <taxon>Euphausiidae</taxon>
        <taxon>Meganyctiphanes</taxon>
    </lineage>
</organism>
<sequence>MRALHQWTRQRPSTMGAVDATTTLLGALTTLGVGYLKLNWHLLGEATMALISLVDGLILIAMGLTDSIWVAYIGYLIFRVSYQVLITIASYQVARELRAESYGLVFGINMFFGLLIQSILTIVIIDALEVEPQPQ</sequence>
<name>A0AAV2QR04_MEGNR</name>
<proteinExistence type="inferred from homology"/>
<keyword evidence="2" id="KW-1133">Transmembrane helix</keyword>
<accession>A0AAV2QR04</accession>
<dbReference type="GO" id="GO:0005886">
    <property type="term" value="C:plasma membrane"/>
    <property type="evidence" value="ECO:0007669"/>
    <property type="project" value="TreeGrafter"/>
</dbReference>
<comment type="similarity">
    <text evidence="1">Belongs to the reduced folate carrier (RFC) transporter (TC 2.A.48) family.</text>
</comment>
<dbReference type="Proteomes" id="UP001497623">
    <property type="component" value="Unassembled WGS sequence"/>
</dbReference>
<keyword evidence="2" id="KW-0812">Transmembrane</keyword>
<evidence type="ECO:0000256" key="2">
    <source>
        <dbReference type="SAM" id="Phobius"/>
    </source>
</evidence>
<evidence type="ECO:0000256" key="1">
    <source>
        <dbReference type="ARBA" id="ARBA00005773"/>
    </source>
</evidence>
<protein>
    <submittedName>
        <fullName evidence="3">Uncharacterized protein</fullName>
    </submittedName>
</protein>
<dbReference type="Pfam" id="PF01770">
    <property type="entry name" value="Folate_carrier"/>
    <property type="match status" value="1"/>
</dbReference>
<reference evidence="3 4" key="1">
    <citation type="submission" date="2024-05" db="EMBL/GenBank/DDBJ databases">
        <authorList>
            <person name="Wallberg A."/>
        </authorList>
    </citation>
    <scope>NUCLEOTIDE SEQUENCE [LARGE SCALE GENOMIC DNA]</scope>
</reference>
<gene>
    <name evidence="3" type="ORF">MNOR_LOCUS14224</name>
</gene>
<dbReference type="GO" id="GO:0090482">
    <property type="term" value="F:vitamin transmembrane transporter activity"/>
    <property type="evidence" value="ECO:0007669"/>
    <property type="project" value="InterPro"/>
</dbReference>
<dbReference type="EMBL" id="CAXKWB010008434">
    <property type="protein sequence ID" value="CAL4091053.1"/>
    <property type="molecule type" value="Genomic_DNA"/>
</dbReference>
<feature type="transmembrane region" description="Helical" evidence="2">
    <location>
        <begin position="43"/>
        <end position="63"/>
    </location>
</feature>
<feature type="non-terminal residue" evidence="3">
    <location>
        <position position="135"/>
    </location>
</feature>
<comment type="caution">
    <text evidence="3">The sequence shown here is derived from an EMBL/GenBank/DDBJ whole genome shotgun (WGS) entry which is preliminary data.</text>
</comment>
<dbReference type="Gene3D" id="1.20.1250.20">
    <property type="entry name" value="MFS general substrate transporter like domains"/>
    <property type="match status" value="1"/>
</dbReference>
<feature type="transmembrane region" description="Helical" evidence="2">
    <location>
        <begin position="20"/>
        <end position="36"/>
    </location>
</feature>